<dbReference type="InterPro" id="IPR007110">
    <property type="entry name" value="Ig-like_dom"/>
</dbReference>
<comment type="caution">
    <text evidence="10">The sequence shown here is derived from an EMBL/GenBank/DDBJ whole genome shotgun (WGS) entry which is preliminary data.</text>
</comment>
<protein>
    <recommendedName>
        <fullName evidence="3">Beta-2-microglobulin</fullName>
    </recommendedName>
</protein>
<dbReference type="GO" id="GO:0002474">
    <property type="term" value="P:antigen processing and presentation of peptide antigen via MHC class I"/>
    <property type="evidence" value="ECO:0007669"/>
    <property type="project" value="UniProtKB-KW"/>
</dbReference>
<dbReference type="GO" id="GO:0010038">
    <property type="term" value="P:response to metal ion"/>
    <property type="evidence" value="ECO:0007669"/>
    <property type="project" value="UniProtKB-ARBA"/>
</dbReference>
<dbReference type="GO" id="GO:0042612">
    <property type="term" value="C:MHC class I protein complex"/>
    <property type="evidence" value="ECO:0007669"/>
    <property type="project" value="UniProtKB-KW"/>
</dbReference>
<dbReference type="PANTHER" id="PTHR19944:SF62">
    <property type="entry name" value="BETA-2-MICROGLOBULIN"/>
    <property type="match status" value="1"/>
</dbReference>
<evidence type="ECO:0000256" key="4">
    <source>
        <dbReference type="ARBA" id="ARBA00022451"/>
    </source>
</evidence>
<dbReference type="Pfam" id="PF07654">
    <property type="entry name" value="C1-set"/>
    <property type="match status" value="1"/>
</dbReference>
<feature type="domain" description="Ig-like" evidence="9">
    <location>
        <begin position="24"/>
        <end position="113"/>
    </location>
</feature>
<keyword evidence="7" id="KW-0393">Immunoglobulin domain</keyword>
<dbReference type="InterPro" id="IPR003597">
    <property type="entry name" value="Ig_C1-set"/>
</dbReference>
<dbReference type="InterPro" id="IPR050160">
    <property type="entry name" value="MHC/Immunoglobulin"/>
</dbReference>
<comment type="subcellular location">
    <subcellularLocation>
        <location evidence="1">Secreted</location>
    </subcellularLocation>
</comment>
<evidence type="ECO:0000256" key="1">
    <source>
        <dbReference type="ARBA" id="ARBA00004613"/>
    </source>
</evidence>
<dbReference type="InterPro" id="IPR036179">
    <property type="entry name" value="Ig-like_dom_sf"/>
</dbReference>
<sequence>MKAAFFALVFALIAVMAHGKISKPKVQVYSRNPGKLDDTNENTLICHVSGFHPPDITITLLKDGVEIPNAQQTDLAFESGWQFHLTKHVKFQPKKGESYVCKVRHMAETKSYFWEPDM</sequence>
<dbReference type="Proteomes" id="UP000823561">
    <property type="component" value="Chromosome 17"/>
</dbReference>
<keyword evidence="11" id="KW-1185">Reference proteome</keyword>
<reference evidence="10 11" key="1">
    <citation type="submission" date="2020-10" db="EMBL/GenBank/DDBJ databases">
        <title>Chromosome-scale genome assembly of the Allis shad, Alosa alosa.</title>
        <authorList>
            <person name="Margot Z."/>
            <person name="Christophe K."/>
            <person name="Cabau C."/>
            <person name="Louis A."/>
            <person name="Berthelot C."/>
            <person name="Parey E."/>
            <person name="Roest Crollius H."/>
            <person name="Montfort J."/>
            <person name="Robinson-Rechavi M."/>
            <person name="Bucao C."/>
            <person name="Bouchez O."/>
            <person name="Gislard M."/>
            <person name="Lluch J."/>
            <person name="Milhes M."/>
            <person name="Lampietro C."/>
            <person name="Lopez Roques C."/>
            <person name="Donnadieu C."/>
            <person name="Braasch I."/>
            <person name="Desvignes T."/>
            <person name="Postlethwait J."/>
            <person name="Bobe J."/>
            <person name="Guiguen Y."/>
        </authorList>
    </citation>
    <scope>NUCLEOTIDE SEQUENCE [LARGE SCALE GENOMIC DNA]</scope>
    <source>
        <strain evidence="10">M-15738</strain>
        <tissue evidence="10">Blood</tissue>
    </source>
</reference>
<dbReference type="AlphaFoldDB" id="A0AAV6FZV9"/>
<dbReference type="SUPFAM" id="SSF48726">
    <property type="entry name" value="Immunoglobulin"/>
    <property type="match status" value="1"/>
</dbReference>
<evidence type="ECO:0000313" key="10">
    <source>
        <dbReference type="EMBL" id="KAG5267241.1"/>
    </source>
</evidence>
<feature type="chain" id="PRO_5043596561" description="Beta-2-microglobulin" evidence="8">
    <location>
        <begin position="20"/>
        <end position="118"/>
    </location>
</feature>
<evidence type="ECO:0000259" key="9">
    <source>
        <dbReference type="PROSITE" id="PS50835"/>
    </source>
</evidence>
<organism evidence="10 11">
    <name type="scientific">Alosa alosa</name>
    <name type="common">allis shad</name>
    <dbReference type="NCBI Taxonomy" id="278164"/>
    <lineage>
        <taxon>Eukaryota</taxon>
        <taxon>Metazoa</taxon>
        <taxon>Chordata</taxon>
        <taxon>Craniata</taxon>
        <taxon>Vertebrata</taxon>
        <taxon>Euteleostomi</taxon>
        <taxon>Actinopterygii</taxon>
        <taxon>Neopterygii</taxon>
        <taxon>Teleostei</taxon>
        <taxon>Clupei</taxon>
        <taxon>Clupeiformes</taxon>
        <taxon>Clupeoidei</taxon>
        <taxon>Clupeidae</taxon>
        <taxon>Alosa</taxon>
    </lineage>
</organism>
<evidence type="ECO:0000256" key="7">
    <source>
        <dbReference type="ARBA" id="ARBA00023319"/>
    </source>
</evidence>
<evidence type="ECO:0000256" key="8">
    <source>
        <dbReference type="SAM" id="SignalP"/>
    </source>
</evidence>
<keyword evidence="4" id="KW-0490">MHC I</keyword>
<proteinExistence type="inferred from homology"/>
<dbReference type="SMART" id="SM00407">
    <property type="entry name" value="IGc1"/>
    <property type="match status" value="1"/>
</dbReference>
<dbReference type="FunFam" id="2.60.40.10:FF:001005">
    <property type="entry name" value="Beta-2-microglobulin"/>
    <property type="match status" value="1"/>
</dbReference>
<dbReference type="PROSITE" id="PS00290">
    <property type="entry name" value="IG_MHC"/>
    <property type="match status" value="1"/>
</dbReference>
<dbReference type="GO" id="GO:0005576">
    <property type="term" value="C:extracellular region"/>
    <property type="evidence" value="ECO:0007669"/>
    <property type="project" value="UniProtKB-SubCell"/>
</dbReference>
<feature type="signal peptide" evidence="8">
    <location>
        <begin position="1"/>
        <end position="19"/>
    </location>
</feature>
<comment type="similarity">
    <text evidence="2">Belongs to the beta-2-microglobulin family.</text>
</comment>
<dbReference type="PROSITE" id="PS50835">
    <property type="entry name" value="IG_LIKE"/>
    <property type="match status" value="1"/>
</dbReference>
<keyword evidence="6" id="KW-0391">Immunity</keyword>
<evidence type="ECO:0000256" key="2">
    <source>
        <dbReference type="ARBA" id="ARBA00009564"/>
    </source>
</evidence>
<evidence type="ECO:0000256" key="6">
    <source>
        <dbReference type="ARBA" id="ARBA00022859"/>
    </source>
</evidence>
<evidence type="ECO:0000256" key="5">
    <source>
        <dbReference type="ARBA" id="ARBA00022525"/>
    </source>
</evidence>
<name>A0AAV6FZV9_9TELE</name>
<keyword evidence="5" id="KW-0964">Secreted</keyword>
<gene>
    <name evidence="10" type="ORF">AALO_G00219550</name>
</gene>
<dbReference type="Gene3D" id="2.60.40.10">
    <property type="entry name" value="Immunoglobulins"/>
    <property type="match status" value="1"/>
</dbReference>
<dbReference type="InterPro" id="IPR013783">
    <property type="entry name" value="Ig-like_fold"/>
</dbReference>
<accession>A0AAV6FZV9</accession>
<dbReference type="InterPro" id="IPR003006">
    <property type="entry name" value="Ig/MHC_CS"/>
</dbReference>
<evidence type="ECO:0000256" key="3">
    <source>
        <dbReference type="ARBA" id="ARBA00018767"/>
    </source>
</evidence>
<dbReference type="EMBL" id="JADWDJ010000017">
    <property type="protein sequence ID" value="KAG5267241.1"/>
    <property type="molecule type" value="Genomic_DNA"/>
</dbReference>
<evidence type="ECO:0000313" key="11">
    <source>
        <dbReference type="Proteomes" id="UP000823561"/>
    </source>
</evidence>
<dbReference type="PANTHER" id="PTHR19944">
    <property type="entry name" value="MHC CLASS II-RELATED"/>
    <property type="match status" value="1"/>
</dbReference>
<keyword evidence="8" id="KW-0732">Signal</keyword>